<name>A0A8K0L1B3_9PEZI</name>
<feature type="region of interest" description="Disordered" evidence="1">
    <location>
        <begin position="1"/>
        <end position="49"/>
    </location>
</feature>
<organism evidence="2 3">
    <name type="scientific">Elsinoe batatas</name>
    <dbReference type="NCBI Taxonomy" id="2601811"/>
    <lineage>
        <taxon>Eukaryota</taxon>
        <taxon>Fungi</taxon>
        <taxon>Dikarya</taxon>
        <taxon>Ascomycota</taxon>
        <taxon>Pezizomycotina</taxon>
        <taxon>Dothideomycetes</taxon>
        <taxon>Dothideomycetidae</taxon>
        <taxon>Myriangiales</taxon>
        <taxon>Elsinoaceae</taxon>
        <taxon>Elsinoe</taxon>
    </lineage>
</organism>
<dbReference type="OrthoDB" id="10338726at2759"/>
<accession>A0A8K0L1B3</accession>
<keyword evidence="3" id="KW-1185">Reference proteome</keyword>
<sequence>MGRRHQRESTLEEADICTPTTKPPGSPVSSLQDEQQPLNSSYPLKGKNMPWHRRQNLRHISAGWGFEGCGQSLAIRSAYQGLRSMMCNNTRDSAAGASQQPDAVKILPKRSPERHMATPRDMIRIDGRPRHTLQTKKSERLAGMQIQQPNHIRRRTSYTTWSSVALV</sequence>
<protein>
    <submittedName>
        <fullName evidence="2">Uncharacterized protein</fullName>
    </submittedName>
</protein>
<evidence type="ECO:0000313" key="2">
    <source>
        <dbReference type="EMBL" id="KAG8625645.1"/>
    </source>
</evidence>
<comment type="caution">
    <text evidence="2">The sequence shown here is derived from an EMBL/GenBank/DDBJ whole genome shotgun (WGS) entry which is preliminary data.</text>
</comment>
<evidence type="ECO:0000256" key="1">
    <source>
        <dbReference type="SAM" id="MobiDB-lite"/>
    </source>
</evidence>
<dbReference type="EMBL" id="JAESVG020000007">
    <property type="protein sequence ID" value="KAG8625645.1"/>
    <property type="molecule type" value="Genomic_DNA"/>
</dbReference>
<proteinExistence type="predicted"/>
<reference evidence="2" key="1">
    <citation type="submission" date="2021-07" db="EMBL/GenBank/DDBJ databases">
        <title>Elsinoe batatas strain:CRI-CJ2 Genome sequencing and assembly.</title>
        <authorList>
            <person name="Huang L."/>
        </authorList>
    </citation>
    <scope>NUCLEOTIDE SEQUENCE</scope>
    <source>
        <strain evidence="2">CRI-CJ2</strain>
    </source>
</reference>
<gene>
    <name evidence="2" type="ORF">KVT40_006046</name>
</gene>
<dbReference type="Proteomes" id="UP000809789">
    <property type="component" value="Unassembled WGS sequence"/>
</dbReference>
<feature type="compositionally biased region" description="Polar residues" evidence="1">
    <location>
        <begin position="27"/>
        <end position="42"/>
    </location>
</feature>
<dbReference type="AlphaFoldDB" id="A0A8K0L1B3"/>
<evidence type="ECO:0000313" key="3">
    <source>
        <dbReference type="Proteomes" id="UP000809789"/>
    </source>
</evidence>